<gene>
    <name evidence="3" type="ORF">COW36_12925</name>
</gene>
<dbReference type="SMART" id="SM00422">
    <property type="entry name" value="HTH_MERR"/>
    <property type="match status" value="1"/>
</dbReference>
<dbReference type="PROSITE" id="PS00552">
    <property type="entry name" value="HTH_MERR_1"/>
    <property type="match status" value="1"/>
</dbReference>
<organism evidence="3 4">
    <name type="scientific">bacterium (Candidatus Blackallbacteria) CG17_big_fil_post_rev_8_21_14_2_50_48_46</name>
    <dbReference type="NCBI Taxonomy" id="2014261"/>
    <lineage>
        <taxon>Bacteria</taxon>
        <taxon>Candidatus Blackallbacteria</taxon>
    </lineage>
</organism>
<reference evidence="3 4" key="1">
    <citation type="submission" date="2017-09" db="EMBL/GenBank/DDBJ databases">
        <title>Depth-based differentiation of microbial function through sediment-hosted aquifers and enrichment of novel symbionts in the deep terrestrial subsurface.</title>
        <authorList>
            <person name="Probst A.J."/>
            <person name="Ladd B."/>
            <person name="Jarett J.K."/>
            <person name="Geller-Mcgrath D.E."/>
            <person name="Sieber C.M."/>
            <person name="Emerson J.B."/>
            <person name="Anantharaman K."/>
            <person name="Thomas B.C."/>
            <person name="Malmstrom R."/>
            <person name="Stieglmeier M."/>
            <person name="Klingl A."/>
            <person name="Woyke T."/>
            <person name="Ryan C.M."/>
            <person name="Banfield J.F."/>
        </authorList>
    </citation>
    <scope>NUCLEOTIDE SEQUENCE [LARGE SCALE GENOMIC DNA]</scope>
    <source>
        <strain evidence="3">CG17_big_fil_post_rev_8_21_14_2_50_48_46</strain>
    </source>
</reference>
<feature type="domain" description="HTH merR-type" evidence="2">
    <location>
        <begin position="1"/>
        <end position="69"/>
    </location>
</feature>
<dbReference type="InterPro" id="IPR009061">
    <property type="entry name" value="DNA-bd_dom_put_sf"/>
</dbReference>
<evidence type="ECO:0000256" key="1">
    <source>
        <dbReference type="ARBA" id="ARBA00023125"/>
    </source>
</evidence>
<dbReference type="Proteomes" id="UP000231019">
    <property type="component" value="Unassembled WGS sequence"/>
</dbReference>
<dbReference type="SUPFAM" id="SSF46955">
    <property type="entry name" value="Putative DNA-binding domain"/>
    <property type="match status" value="1"/>
</dbReference>
<name>A0A2M7G446_9BACT</name>
<keyword evidence="1" id="KW-0238">DNA-binding</keyword>
<proteinExistence type="predicted"/>
<dbReference type="GO" id="GO:0003677">
    <property type="term" value="F:DNA binding"/>
    <property type="evidence" value="ECO:0007669"/>
    <property type="project" value="UniProtKB-KW"/>
</dbReference>
<dbReference type="EMBL" id="PFFQ01000037">
    <property type="protein sequence ID" value="PIW16662.1"/>
    <property type="molecule type" value="Genomic_DNA"/>
</dbReference>
<evidence type="ECO:0000259" key="2">
    <source>
        <dbReference type="PROSITE" id="PS50937"/>
    </source>
</evidence>
<evidence type="ECO:0000313" key="3">
    <source>
        <dbReference type="EMBL" id="PIW16662.1"/>
    </source>
</evidence>
<dbReference type="AlphaFoldDB" id="A0A2M7G446"/>
<evidence type="ECO:0000313" key="4">
    <source>
        <dbReference type="Proteomes" id="UP000231019"/>
    </source>
</evidence>
<dbReference type="Gene3D" id="1.10.1660.10">
    <property type="match status" value="1"/>
</dbReference>
<dbReference type="InterPro" id="IPR000551">
    <property type="entry name" value="MerR-type_HTH_dom"/>
</dbReference>
<protein>
    <submittedName>
        <fullName evidence="3">MerR family transcriptional regulator</fullName>
    </submittedName>
</protein>
<dbReference type="PROSITE" id="PS50937">
    <property type="entry name" value="HTH_MERR_2"/>
    <property type="match status" value="1"/>
</dbReference>
<dbReference type="PANTHER" id="PTHR30204">
    <property type="entry name" value="REDOX-CYCLING DRUG-SENSING TRANSCRIPTIONAL ACTIVATOR SOXR"/>
    <property type="match status" value="1"/>
</dbReference>
<dbReference type="PANTHER" id="PTHR30204:SF90">
    <property type="entry name" value="HTH-TYPE TRANSCRIPTIONAL ACTIVATOR MTA"/>
    <property type="match status" value="1"/>
</dbReference>
<dbReference type="PRINTS" id="PR00040">
    <property type="entry name" value="HTHMERR"/>
</dbReference>
<dbReference type="GO" id="GO:0003700">
    <property type="term" value="F:DNA-binding transcription factor activity"/>
    <property type="evidence" value="ECO:0007669"/>
    <property type="project" value="InterPro"/>
</dbReference>
<dbReference type="InterPro" id="IPR047057">
    <property type="entry name" value="MerR_fam"/>
</dbReference>
<comment type="caution">
    <text evidence="3">The sequence shown here is derived from an EMBL/GenBank/DDBJ whole genome shotgun (WGS) entry which is preliminary data.</text>
</comment>
<sequence>MWRIGQFAQATGLTIRALHHYEQMGLLAPGRTNSGHRVYQTPDLQKIFKILALKDLGLSLEEIKQTQIVTAQIVIALQQFSGGNENVLEALATLRQFAPPQNLAGWDPPLFQFLNSALKTYTKGS</sequence>
<dbReference type="Pfam" id="PF13411">
    <property type="entry name" value="MerR_1"/>
    <property type="match status" value="1"/>
</dbReference>
<accession>A0A2M7G446</accession>